<organism evidence="7 8">
    <name type="scientific">Sulfobacillus benefaciens</name>
    <dbReference type="NCBI Taxonomy" id="453960"/>
    <lineage>
        <taxon>Bacteria</taxon>
        <taxon>Bacillati</taxon>
        <taxon>Bacillota</taxon>
        <taxon>Clostridia</taxon>
        <taxon>Eubacteriales</taxon>
        <taxon>Clostridiales Family XVII. Incertae Sedis</taxon>
        <taxon>Sulfobacillus</taxon>
    </lineage>
</organism>
<comment type="similarity">
    <text evidence="5">Belongs to the UbiX/PAD1 family.</text>
</comment>
<comment type="function">
    <text evidence="5">Flavin prenyltransferase that catalyzes the synthesis of the prenylated FMN cofactor (prenyl-FMN) for 4-hydroxy-3-polyprenylbenzoic acid decarboxylase UbiD. The prenyltransferase is metal-independent and links a dimethylallyl moiety from dimethylallyl monophosphate (DMAP) to the flavin N5 and C6 atoms of FMN.</text>
</comment>
<evidence type="ECO:0000256" key="2">
    <source>
        <dbReference type="ARBA" id="ARBA00022630"/>
    </source>
</evidence>
<name>A0A2T2XD46_9FIRM</name>
<feature type="binding site" evidence="5">
    <location>
        <position position="168"/>
    </location>
    <ligand>
        <name>dimethylallyl phosphate</name>
        <dbReference type="ChEBI" id="CHEBI:88052"/>
    </ligand>
</feature>
<comment type="caution">
    <text evidence="7">The sequence shown here is derived from an EMBL/GenBank/DDBJ whole genome shotgun (WGS) entry which is preliminary data.</text>
</comment>
<feature type="binding site" evidence="5">
    <location>
        <position position="122"/>
    </location>
    <ligand>
        <name>FMN</name>
        <dbReference type="ChEBI" id="CHEBI:58210"/>
    </ligand>
</feature>
<protein>
    <recommendedName>
        <fullName evidence="5">Flavin prenyltransferase UbiX</fullName>
        <ecNumber evidence="5">2.5.1.129</ecNumber>
    </recommendedName>
</protein>
<feature type="domain" description="Flavoprotein" evidence="6">
    <location>
        <begin position="13"/>
        <end position="172"/>
    </location>
</feature>
<keyword evidence="1 5" id="KW-0637">Prenyltransferase</keyword>
<dbReference type="NCBIfam" id="NF004685">
    <property type="entry name" value="PRK06029.1"/>
    <property type="match status" value="1"/>
</dbReference>
<proteinExistence type="inferred from homology"/>
<dbReference type="InterPro" id="IPR003382">
    <property type="entry name" value="Flavoprotein"/>
</dbReference>
<evidence type="ECO:0000259" key="6">
    <source>
        <dbReference type="Pfam" id="PF02441"/>
    </source>
</evidence>
<dbReference type="Gene3D" id="3.40.50.1950">
    <property type="entry name" value="Flavin prenyltransferase-like"/>
    <property type="match status" value="1"/>
</dbReference>
<dbReference type="SUPFAM" id="SSF52507">
    <property type="entry name" value="Homo-oligomeric flavin-containing Cys decarboxylases, HFCD"/>
    <property type="match status" value="1"/>
</dbReference>
<dbReference type="InterPro" id="IPR004507">
    <property type="entry name" value="UbiX-like"/>
</dbReference>
<dbReference type="PANTHER" id="PTHR43374">
    <property type="entry name" value="FLAVIN PRENYLTRANSFERASE"/>
    <property type="match status" value="1"/>
</dbReference>
<evidence type="ECO:0000313" key="8">
    <source>
        <dbReference type="Proteomes" id="UP000242972"/>
    </source>
</evidence>
<dbReference type="Proteomes" id="UP000242972">
    <property type="component" value="Unassembled WGS sequence"/>
</dbReference>
<comment type="catalytic activity">
    <reaction evidence="5">
        <text>dimethylallyl phosphate + FMNH2 = prenylated FMNH2 + phosphate</text>
        <dbReference type="Rhea" id="RHEA:37743"/>
        <dbReference type="ChEBI" id="CHEBI:43474"/>
        <dbReference type="ChEBI" id="CHEBI:57618"/>
        <dbReference type="ChEBI" id="CHEBI:87467"/>
        <dbReference type="ChEBI" id="CHEBI:88052"/>
        <dbReference type="EC" id="2.5.1.129"/>
    </reaction>
</comment>
<evidence type="ECO:0000256" key="1">
    <source>
        <dbReference type="ARBA" id="ARBA00022602"/>
    </source>
</evidence>
<gene>
    <name evidence="5" type="primary">ubiX</name>
    <name evidence="7" type="ORF">C7B46_14530</name>
</gene>
<sequence length="194" mass="21370">MGSGDPGTTGPGIFGIRLLEVLKTHRPDIERHLILSTWAEATIKHETNYTTQAVRDLSTTTHSPKNMASALVSGSFLTDGMVVVPCSMKTLAAIRHGLGDNLLARAANVTIKERRRLILVTRESPLSAIHLENMLELARLGITIFPPVPAFYARPHTLSEAVDYTVVRILDQLGVHIPWTVRWGEPRIQPPDLS</sequence>
<dbReference type="GO" id="GO:0106141">
    <property type="term" value="F:flavin prenyltransferase activity"/>
    <property type="evidence" value="ECO:0007669"/>
    <property type="project" value="UniProtKB-EC"/>
</dbReference>
<dbReference type="InterPro" id="IPR036551">
    <property type="entry name" value="Flavin_trans-like"/>
</dbReference>
<evidence type="ECO:0000256" key="5">
    <source>
        <dbReference type="HAMAP-Rule" id="MF_01984"/>
    </source>
</evidence>
<dbReference type="GO" id="GO:0016831">
    <property type="term" value="F:carboxy-lyase activity"/>
    <property type="evidence" value="ECO:0007669"/>
    <property type="project" value="TreeGrafter"/>
</dbReference>
<comment type="caution">
    <text evidence="5">Lacks conserved residue(s) required for the propagation of feature annotation.</text>
</comment>
<dbReference type="HAMAP" id="MF_01984">
    <property type="entry name" value="ubiX_pad"/>
    <property type="match status" value="1"/>
</dbReference>
<dbReference type="EC" id="2.5.1.129" evidence="5"/>
<feature type="binding site" evidence="5">
    <location>
        <position position="152"/>
    </location>
    <ligand>
        <name>dimethylallyl phosphate</name>
        <dbReference type="ChEBI" id="CHEBI:88052"/>
    </ligand>
</feature>
<dbReference type="AlphaFoldDB" id="A0A2T2XD46"/>
<accession>A0A2T2XD46</accession>
<dbReference type="NCBIfam" id="TIGR00421">
    <property type="entry name" value="ubiX_pad"/>
    <property type="match status" value="1"/>
</dbReference>
<feature type="binding site" evidence="5">
    <location>
        <position position="36"/>
    </location>
    <ligand>
        <name>FMN</name>
        <dbReference type="ChEBI" id="CHEBI:58210"/>
    </ligand>
</feature>
<reference evidence="7 8" key="1">
    <citation type="journal article" date="2014" name="BMC Genomics">
        <title>Comparison of environmental and isolate Sulfobacillus genomes reveals diverse carbon, sulfur, nitrogen, and hydrogen metabolisms.</title>
        <authorList>
            <person name="Justice N.B."/>
            <person name="Norman A."/>
            <person name="Brown C.T."/>
            <person name="Singh A."/>
            <person name="Thomas B.C."/>
            <person name="Banfield J.F."/>
        </authorList>
    </citation>
    <scope>NUCLEOTIDE SEQUENCE [LARGE SCALE GENOMIC DNA]</scope>
    <source>
        <strain evidence="7">AMDSBA4</strain>
    </source>
</reference>
<keyword evidence="3 5" id="KW-0288">FMN</keyword>
<keyword evidence="4 5" id="KW-0808">Transferase</keyword>
<dbReference type="Pfam" id="PF02441">
    <property type="entry name" value="Flavoprotein"/>
    <property type="match status" value="1"/>
</dbReference>
<feature type="binding site" evidence="5">
    <location>
        <begin position="87"/>
        <end position="90"/>
    </location>
    <ligand>
        <name>FMN</name>
        <dbReference type="ChEBI" id="CHEBI:58210"/>
    </ligand>
</feature>
<dbReference type="PANTHER" id="PTHR43374:SF1">
    <property type="entry name" value="FLAVIN PRENYLTRANSFERASE PAD1, MITOCHONDRIAL"/>
    <property type="match status" value="1"/>
</dbReference>
<keyword evidence="2 5" id="KW-0285">Flavoprotein</keyword>
<evidence type="ECO:0000256" key="4">
    <source>
        <dbReference type="ARBA" id="ARBA00022679"/>
    </source>
</evidence>
<evidence type="ECO:0000313" key="7">
    <source>
        <dbReference type="EMBL" id="PSR32376.1"/>
    </source>
</evidence>
<dbReference type="EMBL" id="PXYW01000043">
    <property type="protein sequence ID" value="PSR32376.1"/>
    <property type="molecule type" value="Genomic_DNA"/>
</dbReference>
<evidence type="ECO:0000256" key="3">
    <source>
        <dbReference type="ARBA" id="ARBA00022643"/>
    </source>
</evidence>